<dbReference type="PANTHER" id="PTHR11905:SF256">
    <property type="entry name" value="PEPTIDASE M12B DOMAIN-CONTAINING PROTEIN"/>
    <property type="match status" value="1"/>
</dbReference>
<keyword evidence="4" id="KW-0645">Protease</keyword>
<dbReference type="Proteomes" id="UP001444071">
    <property type="component" value="Unassembled WGS sequence"/>
</dbReference>
<keyword evidence="1" id="KW-1015">Disulfide bond</keyword>
<dbReference type="InterPro" id="IPR024079">
    <property type="entry name" value="MetalloPept_cat_dom_sf"/>
</dbReference>
<keyword evidence="4" id="KW-0482">Metalloprotease</keyword>
<accession>A0ABV0W535</accession>
<evidence type="ECO:0000259" key="3">
    <source>
        <dbReference type="Pfam" id="PF01562"/>
    </source>
</evidence>
<comment type="caution">
    <text evidence="4">The sequence shown here is derived from an EMBL/GenBank/DDBJ whole genome shotgun (WGS) entry which is preliminary data.</text>
</comment>
<dbReference type="PANTHER" id="PTHR11905">
    <property type="entry name" value="ADAM A DISINTEGRIN AND METALLOPROTEASE DOMAIN"/>
    <property type="match status" value="1"/>
</dbReference>
<keyword evidence="5" id="KW-1185">Reference proteome</keyword>
<feature type="domain" description="Peptidase M12B propeptide" evidence="3">
    <location>
        <begin position="8"/>
        <end position="103"/>
    </location>
</feature>
<dbReference type="GO" id="GO:0008237">
    <property type="term" value="F:metallopeptidase activity"/>
    <property type="evidence" value="ECO:0007669"/>
    <property type="project" value="UniProtKB-KW"/>
</dbReference>
<dbReference type="EMBL" id="JAHRIM010030549">
    <property type="protein sequence ID" value="MEQ2264677.1"/>
    <property type="molecule type" value="Genomic_DNA"/>
</dbReference>
<keyword evidence="4" id="KW-0378">Hydrolase</keyword>
<proteinExistence type="predicted"/>
<feature type="compositionally biased region" description="Polar residues" evidence="2">
    <location>
        <begin position="199"/>
        <end position="210"/>
    </location>
</feature>
<evidence type="ECO:0000313" key="5">
    <source>
        <dbReference type="Proteomes" id="UP001444071"/>
    </source>
</evidence>
<feature type="region of interest" description="Disordered" evidence="2">
    <location>
        <begin position="192"/>
        <end position="216"/>
    </location>
</feature>
<dbReference type="Gene3D" id="3.40.390.10">
    <property type="entry name" value="Collagenase (Catalytic Domain)"/>
    <property type="match status" value="1"/>
</dbReference>
<feature type="non-terminal residue" evidence="4">
    <location>
        <position position="280"/>
    </location>
</feature>
<evidence type="ECO:0000256" key="2">
    <source>
        <dbReference type="SAM" id="MobiDB-lite"/>
    </source>
</evidence>
<sequence>MSYLQHYQLTVPVRVDENGNFLSYTTKLQRPGRRRRALDDPTMDPPESRIFYRLSAYGKHFHLNLTLNPNLVSKHFTVEYWGKEGPEWRHNMVDNCHYVGFLQNRHSTSRVALSNCKGLHGVITTEEEQYLIEPLKNTSSTTSGEWNLEGAQQHVIYKTSDIPSPQEQSQEFSCGISDLIKSNAACQFSTPSPVHLSPVPQNVSEQSNGAHRQRRSVSSERFVETLVVADKMMVGYHGRKDIEHYILSVMNIVAKLYRDSSLGNVVNIIVTRLIVLTEDQ</sequence>
<dbReference type="SUPFAM" id="SSF55486">
    <property type="entry name" value="Metalloproteases ('zincins'), catalytic domain"/>
    <property type="match status" value="1"/>
</dbReference>
<dbReference type="InterPro" id="IPR002870">
    <property type="entry name" value="Peptidase_M12B_N"/>
</dbReference>
<protein>
    <submittedName>
        <fullName evidence="4">A disintegrin and metalloproteinase with thrombospondin motifs 6</fullName>
    </submittedName>
</protein>
<name>A0ABV0W535_9TELE</name>
<organism evidence="4 5">
    <name type="scientific">Xenotaenia resolanae</name>
    <dbReference type="NCBI Taxonomy" id="208358"/>
    <lineage>
        <taxon>Eukaryota</taxon>
        <taxon>Metazoa</taxon>
        <taxon>Chordata</taxon>
        <taxon>Craniata</taxon>
        <taxon>Vertebrata</taxon>
        <taxon>Euteleostomi</taxon>
        <taxon>Actinopterygii</taxon>
        <taxon>Neopterygii</taxon>
        <taxon>Teleostei</taxon>
        <taxon>Neoteleostei</taxon>
        <taxon>Acanthomorphata</taxon>
        <taxon>Ovalentaria</taxon>
        <taxon>Atherinomorphae</taxon>
        <taxon>Cyprinodontiformes</taxon>
        <taxon>Goodeidae</taxon>
        <taxon>Xenotaenia</taxon>
    </lineage>
</organism>
<dbReference type="Pfam" id="PF01562">
    <property type="entry name" value="Pep_M12B_propep"/>
    <property type="match status" value="1"/>
</dbReference>
<gene>
    <name evidence="4" type="primary">ADAMTS6_5</name>
    <name evidence="4" type="ORF">XENORESO_015898</name>
</gene>
<evidence type="ECO:0000313" key="4">
    <source>
        <dbReference type="EMBL" id="MEQ2264677.1"/>
    </source>
</evidence>
<evidence type="ECO:0000256" key="1">
    <source>
        <dbReference type="ARBA" id="ARBA00023157"/>
    </source>
</evidence>
<reference evidence="4 5" key="1">
    <citation type="submission" date="2021-06" db="EMBL/GenBank/DDBJ databases">
        <authorList>
            <person name="Palmer J.M."/>
        </authorList>
    </citation>
    <scope>NUCLEOTIDE SEQUENCE [LARGE SCALE GENOMIC DNA]</scope>
    <source>
        <strain evidence="4 5">XR_2019</strain>
        <tissue evidence="4">Muscle</tissue>
    </source>
</reference>